<dbReference type="EMBL" id="CP017839">
    <property type="protein sequence ID" value="APA94640.1"/>
    <property type="molecule type" value="Genomic_DNA"/>
</dbReference>
<accession>A0ABC9YVS6</accession>
<dbReference type="EMBL" id="BBYQ01000057">
    <property type="protein sequence ID" value="GAP29482.1"/>
    <property type="molecule type" value="Genomic_DNA"/>
</dbReference>
<name>A0ABC9YVS6_9NOCA</name>
<proteinExistence type="predicted"/>
<dbReference type="AlphaFoldDB" id="A0ABC9YVS6"/>
<dbReference type="InterPro" id="IPR005135">
    <property type="entry name" value="Endo/exonuclease/phosphatase"/>
</dbReference>
<dbReference type="Gene3D" id="3.60.10.10">
    <property type="entry name" value="Endonuclease/exonuclease/phosphatase"/>
    <property type="match status" value="1"/>
</dbReference>
<evidence type="ECO:0000313" key="2">
    <source>
        <dbReference type="EMBL" id="APA94640.1"/>
    </source>
</evidence>
<keyword evidence="3" id="KW-0540">Nuclease</keyword>
<keyword evidence="3" id="KW-0378">Hydrolase</keyword>
<evidence type="ECO:0000259" key="1">
    <source>
        <dbReference type="Pfam" id="PF03372"/>
    </source>
</evidence>
<dbReference type="InterPro" id="IPR036691">
    <property type="entry name" value="Endo/exonu/phosph_ase_sf"/>
</dbReference>
<dbReference type="GO" id="GO:0004519">
    <property type="term" value="F:endonuclease activity"/>
    <property type="evidence" value="ECO:0007669"/>
    <property type="project" value="UniProtKB-KW"/>
</dbReference>
<reference evidence="4" key="1">
    <citation type="submission" date="2015-07" db="EMBL/GenBank/DDBJ databases">
        <title>Nocardia seriolae U-1 whole genome shotgun sequence.</title>
        <authorList>
            <person name="Imajoh M."/>
            <person name="Fukumoto Y."/>
            <person name="Sukeda M."/>
            <person name="Yamane J."/>
            <person name="Yamasaki K."/>
            <person name="Shimizu M."/>
            <person name="Ohnishi K."/>
            <person name="Oshima S."/>
        </authorList>
    </citation>
    <scope>NUCLEOTIDE SEQUENCE [LARGE SCALE GENOMIC DNA]</scope>
    <source>
        <strain evidence="4">U-1</strain>
    </source>
</reference>
<dbReference type="Proteomes" id="UP000037179">
    <property type="component" value="Unassembled WGS sequence"/>
</dbReference>
<evidence type="ECO:0000313" key="4">
    <source>
        <dbReference type="Proteomes" id="UP000037179"/>
    </source>
</evidence>
<dbReference type="Proteomes" id="UP000180166">
    <property type="component" value="Chromosome"/>
</dbReference>
<reference evidence="3 4" key="2">
    <citation type="journal article" date="2016" name="Genome Announc.">
        <title>Draft Genome Sequence of Erythromycin- and Oxytetracycline-Sensitive Nocardia seriolae Strain U-1 (NBRC 110359).</title>
        <authorList>
            <person name="Imajoh M."/>
            <person name="Sukeda M."/>
            <person name="Shimizu M."/>
            <person name="Yamane J."/>
            <person name="Ohnishi K."/>
            <person name="Oshima S."/>
        </authorList>
    </citation>
    <scope>NUCLEOTIDE SEQUENCE [LARGE SCALE GENOMIC DNA]</scope>
    <source>
        <strain evidence="3 4">U-1</strain>
    </source>
</reference>
<gene>
    <name evidence="2" type="ORF">NS506_00558</name>
    <name evidence="3" type="ORF">NSK11_contig00057-0020</name>
</gene>
<evidence type="ECO:0000313" key="5">
    <source>
        <dbReference type="Proteomes" id="UP000180166"/>
    </source>
</evidence>
<dbReference type="KEGG" id="nsr:NS506_00558"/>
<reference evidence="2 5" key="3">
    <citation type="submission" date="2016-10" db="EMBL/GenBank/DDBJ databases">
        <title>Genome sequence of Nocardia seriolae strain EM150506, isolated from Anguila japonica.</title>
        <authorList>
            <person name="Han H.-J."/>
        </authorList>
    </citation>
    <scope>NUCLEOTIDE SEQUENCE [LARGE SCALE GENOMIC DNA]</scope>
    <source>
        <strain evidence="2 5">EM150506</strain>
    </source>
</reference>
<keyword evidence="4" id="KW-1185">Reference proteome</keyword>
<evidence type="ECO:0000313" key="3">
    <source>
        <dbReference type="EMBL" id="GAP29482.1"/>
    </source>
</evidence>
<feature type="domain" description="Endonuclease/exonuclease/phosphatase" evidence="1">
    <location>
        <begin position="6"/>
        <end position="226"/>
    </location>
</feature>
<protein>
    <submittedName>
        <fullName evidence="3">Endonuclease</fullName>
    </submittedName>
</protein>
<sequence>MVITVASWNVLHRIHADNWASDIAARWPEETKRIAAVTATVAARTETVVALMEVSGDQLASLRKALPARKFHVLDYPRVPSPRRLPNVLDDRSEHLVIMVDGTARQLAAEPFTLDPGKGALAIELDGLRIVATHVSGDRRRGDQLARLRELTVSGPAVLLGDFNIDRAALAESLGAEYTVAVFPWDSVPTRPRDSGSKSQFIDHVATRGVPVRDLVVEDVAGASDHNLVRAVIG</sequence>
<dbReference type="SUPFAM" id="SSF56219">
    <property type="entry name" value="DNase I-like"/>
    <property type="match status" value="1"/>
</dbReference>
<keyword evidence="3" id="KW-0255">Endonuclease</keyword>
<organism evidence="3 4">
    <name type="scientific">Nocardia seriolae</name>
    <dbReference type="NCBI Taxonomy" id="37332"/>
    <lineage>
        <taxon>Bacteria</taxon>
        <taxon>Bacillati</taxon>
        <taxon>Actinomycetota</taxon>
        <taxon>Actinomycetes</taxon>
        <taxon>Mycobacteriales</taxon>
        <taxon>Nocardiaceae</taxon>
        <taxon>Nocardia</taxon>
    </lineage>
</organism>
<dbReference type="Pfam" id="PF03372">
    <property type="entry name" value="Exo_endo_phos"/>
    <property type="match status" value="1"/>
</dbReference>